<reference evidence="1 2" key="1">
    <citation type="journal article" date="2024" name="Pathogens">
        <title>Characterization of a Novel Species of Legionella Isolated from a Healthcare Facility: Legionella resiliens sp. nov.</title>
        <authorList>
            <person name="Cristino S."/>
            <person name="Pascale M.R."/>
            <person name="Marino F."/>
            <person name="Derelitto C."/>
            <person name="Salaris S."/>
            <person name="Orsini M."/>
            <person name="Squarzoni S."/>
            <person name="Grottola A."/>
            <person name="Girolamini L."/>
        </authorList>
    </citation>
    <scope>NUCLEOTIDE SEQUENCE [LARGE SCALE GENOMIC DNA]</scope>
    <source>
        <strain evidence="1 2">8cVS16</strain>
    </source>
</reference>
<comment type="caution">
    <text evidence="1">The sequence shown here is derived from an EMBL/GenBank/DDBJ whole genome shotgun (WGS) entry which is preliminary data.</text>
</comment>
<organism evidence="1 2">
    <name type="scientific">Legionella resiliens</name>
    <dbReference type="NCBI Taxonomy" id="2905958"/>
    <lineage>
        <taxon>Bacteria</taxon>
        <taxon>Pseudomonadati</taxon>
        <taxon>Pseudomonadota</taxon>
        <taxon>Gammaproteobacteria</taxon>
        <taxon>Legionellales</taxon>
        <taxon>Legionellaceae</taxon>
        <taxon>Legionella</taxon>
    </lineage>
</organism>
<protein>
    <submittedName>
        <fullName evidence="1">Uncharacterized protein</fullName>
    </submittedName>
</protein>
<dbReference type="RefSeq" id="WP_232890214.1">
    <property type="nucleotide sequence ID" value="NZ_JAJSPM010000001.1"/>
</dbReference>
<proteinExistence type="predicted"/>
<evidence type="ECO:0000313" key="2">
    <source>
        <dbReference type="Proteomes" id="UP001320170"/>
    </source>
</evidence>
<name>A0ABS8X1N6_9GAMM</name>
<evidence type="ECO:0000313" key="1">
    <source>
        <dbReference type="EMBL" id="MCE3530998.1"/>
    </source>
</evidence>
<sequence length="380" mass="42882">MTLIVARKILNHLLILGDTQLTLRHEQKNNPFFNGCLKQYIVNQNIAIAFAGNKNDFELDLNNILDCTTVKNICDIALKAKIENKHYDLIIADLKSLELIFIKNGVLEKQDSGFIGDSSAFNYYQGYFHNYDIKLELEGASICILLMPEPNSKTINDMYMRMYSCLREVCLNNKTSSVGGIIVPLCSHNGSFSYMNYVDSVVKLPNLENISSRPQLITYGTSTDGSYTAEFFGNGAKVGLYFLQGGFGIVFSKNNYSLLEPKILYAKTPAYWALETNTLVGEGFKSGFLNADNCGQLGETLVSQEKYLEARYCYELKIDFPELLGERKEICDRYIAGYAVALFNSGDTNKAKYLLQKWVGLIDNHKYIDSVIEQIKNPRN</sequence>
<gene>
    <name evidence="1" type="ORF">LXO92_01235</name>
</gene>
<accession>A0ABS8X1N6</accession>
<keyword evidence="2" id="KW-1185">Reference proteome</keyword>
<dbReference type="Proteomes" id="UP001320170">
    <property type="component" value="Unassembled WGS sequence"/>
</dbReference>
<dbReference type="EMBL" id="JAJTND010000001">
    <property type="protein sequence ID" value="MCE3530998.1"/>
    <property type="molecule type" value="Genomic_DNA"/>
</dbReference>